<protein>
    <recommendedName>
        <fullName evidence="2">EF-hand domain-containing protein</fullName>
    </recommendedName>
</protein>
<dbReference type="PROSITE" id="PS50222">
    <property type="entry name" value="EF_HAND_2"/>
    <property type="match status" value="1"/>
</dbReference>
<evidence type="ECO:0000313" key="3">
    <source>
        <dbReference type="EMBL" id="CAD8303931.1"/>
    </source>
</evidence>
<dbReference type="SMART" id="SM00054">
    <property type="entry name" value="EFh"/>
    <property type="match status" value="2"/>
</dbReference>
<name>A0A7R9VSR9_9CHLO</name>
<evidence type="ECO:0000256" key="1">
    <source>
        <dbReference type="ARBA" id="ARBA00022837"/>
    </source>
</evidence>
<dbReference type="Pfam" id="PF13499">
    <property type="entry name" value="EF-hand_7"/>
    <property type="match status" value="1"/>
</dbReference>
<gene>
    <name evidence="3" type="ORF">CEUR00632_LOCUS17323</name>
</gene>
<feature type="domain" description="EF-hand" evidence="2">
    <location>
        <begin position="69"/>
        <end position="104"/>
    </location>
</feature>
<dbReference type="SUPFAM" id="SSF47473">
    <property type="entry name" value="EF-hand"/>
    <property type="match status" value="1"/>
</dbReference>
<evidence type="ECO:0000259" key="2">
    <source>
        <dbReference type="PROSITE" id="PS50222"/>
    </source>
</evidence>
<dbReference type="InterPro" id="IPR002048">
    <property type="entry name" value="EF_hand_dom"/>
</dbReference>
<sequence>MPFMDRVKQVAGAPFRWIGRRAFGFLCDRCFDKADADKSGYIEAIELEVTVLYLYNMVNKRLPGWEDPPTRDEIHAAMAAFDTDSNKKFDKQEFREFVKSLMHTGPDAFFARVGKNMVSNSAILPGAALAVKKASGPALSNVPLAVIAPLLGTITKSVRSLMPF</sequence>
<dbReference type="GO" id="GO:0005509">
    <property type="term" value="F:calcium ion binding"/>
    <property type="evidence" value="ECO:0007669"/>
    <property type="project" value="InterPro"/>
</dbReference>
<accession>A0A7R9VSR9</accession>
<dbReference type="AlphaFoldDB" id="A0A7R9VSR9"/>
<dbReference type="InterPro" id="IPR011992">
    <property type="entry name" value="EF-hand-dom_pair"/>
</dbReference>
<organism evidence="3">
    <name type="scientific">Chlamydomonas euryale</name>
    <dbReference type="NCBI Taxonomy" id="1486919"/>
    <lineage>
        <taxon>Eukaryota</taxon>
        <taxon>Viridiplantae</taxon>
        <taxon>Chlorophyta</taxon>
        <taxon>core chlorophytes</taxon>
        <taxon>Chlorophyceae</taxon>
        <taxon>CS clade</taxon>
        <taxon>Chlamydomonadales</taxon>
        <taxon>Chlamydomonadaceae</taxon>
        <taxon>Chlamydomonas</taxon>
    </lineage>
</organism>
<dbReference type="Gene3D" id="1.10.238.10">
    <property type="entry name" value="EF-hand"/>
    <property type="match status" value="1"/>
</dbReference>
<proteinExistence type="predicted"/>
<reference evidence="3" key="1">
    <citation type="submission" date="2021-01" db="EMBL/GenBank/DDBJ databases">
        <authorList>
            <person name="Corre E."/>
            <person name="Pelletier E."/>
            <person name="Niang G."/>
            <person name="Scheremetjew M."/>
            <person name="Finn R."/>
            <person name="Kale V."/>
            <person name="Holt S."/>
            <person name="Cochrane G."/>
            <person name="Meng A."/>
            <person name="Brown T."/>
            <person name="Cohen L."/>
        </authorList>
    </citation>
    <scope>NUCLEOTIDE SEQUENCE</scope>
    <source>
        <strain evidence="3">CCMP219</strain>
    </source>
</reference>
<dbReference type="EMBL" id="HBEC01037274">
    <property type="protein sequence ID" value="CAD8303931.1"/>
    <property type="molecule type" value="Transcribed_RNA"/>
</dbReference>
<dbReference type="InterPro" id="IPR018247">
    <property type="entry name" value="EF_Hand_1_Ca_BS"/>
</dbReference>
<dbReference type="CDD" id="cd00051">
    <property type="entry name" value="EFh"/>
    <property type="match status" value="1"/>
</dbReference>
<dbReference type="PROSITE" id="PS00018">
    <property type="entry name" value="EF_HAND_1"/>
    <property type="match status" value="1"/>
</dbReference>
<keyword evidence="1" id="KW-0106">Calcium</keyword>